<dbReference type="WormBase" id="SRAE_1000083600">
    <property type="protein sequence ID" value="SRP10611"/>
    <property type="gene ID" value="WBGene00257436"/>
</dbReference>
<dbReference type="EMBL" id="LN609528">
    <property type="protein sequence ID" value="CEF62566.1"/>
    <property type="molecule type" value="Genomic_DNA"/>
</dbReference>
<feature type="compositionally biased region" description="Basic and acidic residues" evidence="1">
    <location>
        <begin position="77"/>
        <end position="92"/>
    </location>
</feature>
<reference evidence="4" key="2">
    <citation type="submission" date="2020-12" db="UniProtKB">
        <authorList>
            <consortium name="WormBaseParasite"/>
        </authorList>
    </citation>
    <scope>IDENTIFICATION</scope>
</reference>
<protein>
    <submittedName>
        <fullName evidence="2 4">Uncharacterized protein</fullName>
    </submittedName>
</protein>
<evidence type="ECO:0000256" key="1">
    <source>
        <dbReference type="SAM" id="MobiDB-lite"/>
    </source>
</evidence>
<dbReference type="WBParaSite" id="SRAE_1000083600.1">
    <property type="protein sequence ID" value="SRAE_1000083600.1"/>
    <property type="gene ID" value="WBGene00257436"/>
</dbReference>
<dbReference type="RefSeq" id="XP_024501768.1">
    <property type="nucleotide sequence ID" value="XM_024647718.1"/>
</dbReference>
<evidence type="ECO:0000313" key="3">
    <source>
        <dbReference type="Proteomes" id="UP000035682"/>
    </source>
</evidence>
<evidence type="ECO:0000313" key="4">
    <source>
        <dbReference type="WBParaSite" id="SRAE_1000083600.1"/>
    </source>
</evidence>
<keyword evidence="3" id="KW-1185">Reference proteome</keyword>
<name>A0A090KYQ4_STRRB</name>
<sequence>MSSATETNPRGILISHEKNHNTDHHNVTFTDKDQLIFVEPLEETTPDEREKILNEVIPSQWKDEIELLKCKLKEGNHVSDTKSCDNDDKKETTNNTMSTGDL</sequence>
<gene>
    <name evidence="2 4 5" type="ORF">SRAE_1000083600</name>
</gene>
<feature type="region of interest" description="Disordered" evidence="1">
    <location>
        <begin position="1"/>
        <end position="26"/>
    </location>
</feature>
<dbReference type="Proteomes" id="UP000035682">
    <property type="component" value="Unplaced"/>
</dbReference>
<accession>A0A090KYQ4</accession>
<feature type="region of interest" description="Disordered" evidence="1">
    <location>
        <begin position="77"/>
        <end position="102"/>
    </location>
</feature>
<dbReference type="GeneID" id="36374931"/>
<feature type="compositionally biased region" description="Basic and acidic residues" evidence="1">
    <location>
        <begin position="15"/>
        <end position="26"/>
    </location>
</feature>
<proteinExistence type="predicted"/>
<reference evidence="2 3" key="1">
    <citation type="submission" date="2014-09" db="EMBL/GenBank/DDBJ databases">
        <authorList>
            <person name="Martin A.A."/>
        </authorList>
    </citation>
    <scope>NUCLEOTIDE SEQUENCE</scope>
    <source>
        <strain evidence="3">ED321</strain>
        <strain evidence="2">ED321 Heterogonic</strain>
    </source>
</reference>
<feature type="compositionally biased region" description="Polar residues" evidence="1">
    <location>
        <begin position="93"/>
        <end position="102"/>
    </location>
</feature>
<evidence type="ECO:0000313" key="5">
    <source>
        <dbReference type="WormBase" id="SRAE_1000083600"/>
    </source>
</evidence>
<dbReference type="AlphaFoldDB" id="A0A090KYQ4"/>
<dbReference type="CTD" id="36374931"/>
<organism evidence="2">
    <name type="scientific">Strongyloides ratti</name>
    <name type="common">Parasitic roundworm</name>
    <dbReference type="NCBI Taxonomy" id="34506"/>
    <lineage>
        <taxon>Eukaryota</taxon>
        <taxon>Metazoa</taxon>
        <taxon>Ecdysozoa</taxon>
        <taxon>Nematoda</taxon>
        <taxon>Chromadorea</taxon>
        <taxon>Rhabditida</taxon>
        <taxon>Tylenchina</taxon>
        <taxon>Panagrolaimomorpha</taxon>
        <taxon>Strongyloidoidea</taxon>
        <taxon>Strongyloididae</taxon>
        <taxon>Strongyloides</taxon>
    </lineage>
</organism>
<evidence type="ECO:0000313" key="2">
    <source>
        <dbReference type="EMBL" id="CEF62566.1"/>
    </source>
</evidence>